<organism evidence="3 4">
    <name type="scientific">Candidatus Taylorbacteria bacterium RIFCSPHIGHO2_02_FULL_45_35</name>
    <dbReference type="NCBI Taxonomy" id="1802311"/>
    <lineage>
        <taxon>Bacteria</taxon>
        <taxon>Candidatus Tayloriibacteriota</taxon>
    </lineage>
</organism>
<dbReference type="InterPro" id="IPR011761">
    <property type="entry name" value="ATP-grasp"/>
</dbReference>
<gene>
    <name evidence="3" type="ORF">A3D56_02825</name>
</gene>
<dbReference type="AlphaFoldDB" id="A0A1G2MUM1"/>
<feature type="domain" description="ATP-grasp" evidence="2">
    <location>
        <begin position="150"/>
        <end position="400"/>
    </location>
</feature>
<dbReference type="InterPro" id="IPR013815">
    <property type="entry name" value="ATP_grasp_subdomain_1"/>
</dbReference>
<dbReference type="Gene3D" id="3.30.470.20">
    <property type="entry name" value="ATP-grasp fold, B domain"/>
    <property type="match status" value="1"/>
</dbReference>
<evidence type="ECO:0000256" key="1">
    <source>
        <dbReference type="PROSITE-ProRule" id="PRU00409"/>
    </source>
</evidence>
<reference evidence="3 4" key="1">
    <citation type="journal article" date="2016" name="Nat. Commun.">
        <title>Thousands of microbial genomes shed light on interconnected biogeochemical processes in an aquifer system.</title>
        <authorList>
            <person name="Anantharaman K."/>
            <person name="Brown C.T."/>
            <person name="Hug L.A."/>
            <person name="Sharon I."/>
            <person name="Castelle C.J."/>
            <person name="Probst A.J."/>
            <person name="Thomas B.C."/>
            <person name="Singh A."/>
            <person name="Wilkins M.J."/>
            <person name="Karaoz U."/>
            <person name="Brodie E.L."/>
            <person name="Williams K.H."/>
            <person name="Hubbard S.S."/>
            <person name="Banfield J.F."/>
        </authorList>
    </citation>
    <scope>NUCLEOTIDE SEQUENCE [LARGE SCALE GENOMIC DNA]</scope>
</reference>
<name>A0A1G2MUM1_9BACT</name>
<accession>A0A1G2MUM1</accession>
<proteinExistence type="predicted"/>
<evidence type="ECO:0000259" key="2">
    <source>
        <dbReference type="PROSITE" id="PS50975"/>
    </source>
</evidence>
<keyword evidence="1" id="KW-0067">ATP-binding</keyword>
<evidence type="ECO:0000313" key="4">
    <source>
        <dbReference type="Proteomes" id="UP000177943"/>
    </source>
</evidence>
<comment type="caution">
    <text evidence="3">The sequence shown here is derived from an EMBL/GenBank/DDBJ whole genome shotgun (WGS) entry which is preliminary data.</text>
</comment>
<dbReference type="GO" id="GO:0046872">
    <property type="term" value="F:metal ion binding"/>
    <property type="evidence" value="ECO:0007669"/>
    <property type="project" value="InterPro"/>
</dbReference>
<dbReference type="EMBL" id="MHRP01000009">
    <property type="protein sequence ID" value="OHA27560.1"/>
    <property type="molecule type" value="Genomic_DNA"/>
</dbReference>
<dbReference type="GO" id="GO:0005524">
    <property type="term" value="F:ATP binding"/>
    <property type="evidence" value="ECO:0007669"/>
    <property type="project" value="UniProtKB-UniRule"/>
</dbReference>
<dbReference type="PROSITE" id="PS50975">
    <property type="entry name" value="ATP_GRASP"/>
    <property type="match status" value="1"/>
</dbReference>
<dbReference type="Proteomes" id="UP000177943">
    <property type="component" value="Unassembled WGS sequence"/>
</dbReference>
<protein>
    <recommendedName>
        <fullName evidence="2">ATP-grasp domain-containing protein</fullName>
    </recommendedName>
</protein>
<evidence type="ECO:0000313" key="3">
    <source>
        <dbReference type="EMBL" id="OHA27560.1"/>
    </source>
</evidence>
<sequence length="429" mass="49113">MTAMKKDKKSACEECSGTDVVHWVHKVSAAVDTASRYLSQPFKKIAHLASRPINIFCDYIFPRVFRLLAKIGIGKVMLEPDERDSMRSKMMWTSGDKRGIKVFQYRLFDNPANIFWAEYGGEKITFEALPRPKGYTSEALDWMDDKGVIKEIFQKNGVPTARGGRFFSFQSLRKQFYELEKPVIVKPSVGSRSRHTTIHIHNEDMLQKAFASAKKLSPFVILEEELRGSVFRIDLLGGKVAGILRRDPPFVFGDGILTIRELIMKENQNPKRHGIFHDIPIDEYTKRELQNQGLSLLSVPEKGRKIMLHPKVGRTQGGTNANVRKDAHEDNIRLFERIAEVLADPLIGVDFIMEDINTSWRKQSRFGVIECNSIPFLDLHHFPYEGEPVDMMSELWEVVFPKVLMGTEKKMTETLEPVHNLAGTRGKKY</sequence>
<dbReference type="Gene3D" id="3.30.1490.20">
    <property type="entry name" value="ATP-grasp fold, A domain"/>
    <property type="match status" value="1"/>
</dbReference>
<dbReference type="SUPFAM" id="SSF56059">
    <property type="entry name" value="Glutathione synthetase ATP-binding domain-like"/>
    <property type="match status" value="1"/>
</dbReference>
<keyword evidence="1" id="KW-0547">Nucleotide-binding</keyword>